<dbReference type="RefSeq" id="WP_197930221.1">
    <property type="nucleotide sequence ID" value="NZ_CP065745.1"/>
</dbReference>
<dbReference type="Gene3D" id="1.50.10.10">
    <property type="match status" value="1"/>
</dbReference>
<gene>
    <name evidence="5" type="ORF">I6G90_05820</name>
</gene>
<accession>A0A7T2PHK0</accession>
<evidence type="ECO:0000256" key="2">
    <source>
        <dbReference type="ARBA" id="ARBA00038358"/>
    </source>
</evidence>
<feature type="binding site" evidence="4">
    <location>
        <position position="242"/>
    </location>
    <ligand>
        <name>substrate</name>
    </ligand>
</feature>
<sequence>MKKLNSAQFDALTPITDVEVKDELRWACYKIKTLAIKMGDKFPSACAVNNRYLLKDNNDWTNGFWTGMLLIAYEFTGDVFFKNKLQEIIDSFVSRLTNHVVLDHHDIGFLYSLSLLAAKQVFKTEEFDSAIVLAADKLIARYHSDAKFIQAWGDMDNDQEYRLIIDSLINLPLLYRAHEISGDENYASVAVNHFKRVTENILREDNSSYHTYFFDRVNKLPLKGETFQGYSDSSCWARGQAWALLGLPLTYKYHPELADSEKYTAVCEYFFSHLPEDGIPYWDLYFQAEDNQPRDSSALSIAICGLLEASKLFEHADYQHISRKLLKSLSDHMTSRNDEDCDGLLKHGVYAFALGKGIDECNVWGDYYYMEALYRVYSNQWRTYW</sequence>
<dbReference type="GO" id="GO:0000272">
    <property type="term" value="P:polysaccharide catabolic process"/>
    <property type="evidence" value="ECO:0007669"/>
    <property type="project" value="TreeGrafter"/>
</dbReference>
<dbReference type="Pfam" id="PF07470">
    <property type="entry name" value="Glyco_hydro_88"/>
    <property type="match status" value="1"/>
</dbReference>
<dbReference type="EMBL" id="CP065745">
    <property type="protein sequence ID" value="QPR55939.1"/>
    <property type="molecule type" value="Genomic_DNA"/>
</dbReference>
<dbReference type="Proteomes" id="UP000595101">
    <property type="component" value="Chromosome"/>
</dbReference>
<feature type="binding site" evidence="4">
    <location>
        <position position="166"/>
    </location>
    <ligand>
        <name>substrate</name>
    </ligand>
</feature>
<feature type="binding site" evidence="4">
    <location>
        <position position="226"/>
    </location>
    <ligand>
        <name>substrate</name>
    </ligand>
</feature>
<evidence type="ECO:0000256" key="4">
    <source>
        <dbReference type="PIRSR" id="PIRSR610905-2"/>
    </source>
</evidence>
<organism evidence="5 6">
    <name type="scientific">Aeromonas allosaccharophila</name>
    <dbReference type="NCBI Taxonomy" id="656"/>
    <lineage>
        <taxon>Bacteria</taxon>
        <taxon>Pseudomonadati</taxon>
        <taxon>Pseudomonadota</taxon>
        <taxon>Gammaproteobacteria</taxon>
        <taxon>Aeromonadales</taxon>
        <taxon>Aeromonadaceae</taxon>
        <taxon>Aeromonas</taxon>
    </lineage>
</organism>
<dbReference type="GeneID" id="60785104"/>
<dbReference type="KEGG" id="aall:I6G90_05820"/>
<evidence type="ECO:0000256" key="1">
    <source>
        <dbReference type="ARBA" id="ARBA00022801"/>
    </source>
</evidence>
<proteinExistence type="inferred from homology"/>
<dbReference type="AlphaFoldDB" id="A0A7T2PHK0"/>
<keyword evidence="1 5" id="KW-0378">Hydrolase</keyword>
<dbReference type="InterPro" id="IPR012341">
    <property type="entry name" value="6hp_glycosidase-like_sf"/>
</dbReference>
<feature type="active site" description="Nucleophile" evidence="3">
    <location>
        <position position="106"/>
    </location>
</feature>
<name>A0A7T2PHK0_9GAMM</name>
<dbReference type="GO" id="GO:0052757">
    <property type="term" value="F:chondroitin hydrolase activity"/>
    <property type="evidence" value="ECO:0007669"/>
    <property type="project" value="TreeGrafter"/>
</dbReference>
<dbReference type="PANTHER" id="PTHR36845">
    <property type="entry name" value="HYDROLASE, PUTATIVE (AFU_ORTHOLOGUE AFUA_7G05090)-RELATED"/>
    <property type="match status" value="1"/>
</dbReference>
<protein>
    <submittedName>
        <fullName evidence="5">Glycoside hydrolase family 88 protein</fullName>
    </submittedName>
</protein>
<evidence type="ECO:0000256" key="3">
    <source>
        <dbReference type="PIRSR" id="PIRSR610905-1"/>
    </source>
</evidence>
<dbReference type="InterPro" id="IPR010905">
    <property type="entry name" value="Glyco_hydro_88"/>
</dbReference>
<evidence type="ECO:0000313" key="6">
    <source>
        <dbReference type="Proteomes" id="UP000595101"/>
    </source>
</evidence>
<dbReference type="PANTHER" id="PTHR36845:SF1">
    <property type="entry name" value="HYDROLASE, PUTATIVE (AFU_ORTHOLOGUE AFUA_7G05090)-RELATED"/>
    <property type="match status" value="1"/>
</dbReference>
<reference evidence="5 6" key="1">
    <citation type="submission" date="2020-12" db="EMBL/GenBank/DDBJ databases">
        <title>FDA dAtabase for Regulatory Grade micrObial Sequences (FDA-ARGOS): Supporting development and validation of Infectious Disease Dx tests.</title>
        <authorList>
            <person name="Sproer C."/>
            <person name="Gronow S."/>
            <person name="Severitt S."/>
            <person name="Schroder I."/>
            <person name="Tallon L."/>
            <person name="Sadzewicz L."/>
            <person name="Zhao X."/>
            <person name="Boylan J."/>
            <person name="Ott S."/>
            <person name="Bowen H."/>
            <person name="Vavikolanu K."/>
            <person name="Mehta A."/>
            <person name="Aluvathingal J."/>
            <person name="Nadendla S."/>
            <person name="Lowell S."/>
            <person name="Myers T."/>
            <person name="Yan Y."/>
            <person name="Sichtig H."/>
        </authorList>
    </citation>
    <scope>NUCLEOTIDE SEQUENCE [LARGE SCALE GENOMIC DNA]</scope>
    <source>
        <strain evidence="5 6">FDAARGOS_933</strain>
    </source>
</reference>
<dbReference type="SUPFAM" id="SSF48208">
    <property type="entry name" value="Six-hairpin glycosidases"/>
    <property type="match status" value="1"/>
</dbReference>
<comment type="similarity">
    <text evidence="2">Belongs to the glycosyl hydrolase 88 family.</text>
</comment>
<feature type="binding site" evidence="4">
    <location>
        <position position="106"/>
    </location>
    <ligand>
        <name>substrate</name>
    </ligand>
</feature>
<dbReference type="InterPro" id="IPR052369">
    <property type="entry name" value="UG_Glycosaminoglycan_Hydrolase"/>
</dbReference>
<dbReference type="InterPro" id="IPR008928">
    <property type="entry name" value="6-hairpin_glycosidase_sf"/>
</dbReference>
<feature type="binding site" evidence="4">
    <location>
        <position position="224"/>
    </location>
    <ligand>
        <name>substrate</name>
    </ligand>
</feature>
<evidence type="ECO:0000313" key="5">
    <source>
        <dbReference type="EMBL" id="QPR55939.1"/>
    </source>
</evidence>
<feature type="active site" description="Proton donor" evidence="3">
    <location>
        <position position="166"/>
    </location>
</feature>
<feature type="binding site" evidence="4">
    <location>
        <position position="238"/>
    </location>
    <ligand>
        <name>substrate</name>
    </ligand>
</feature>